<reference evidence="1" key="1">
    <citation type="submission" date="2014-11" db="EMBL/GenBank/DDBJ databases">
        <authorList>
            <person name="Amaro Gonzalez C."/>
        </authorList>
    </citation>
    <scope>NUCLEOTIDE SEQUENCE</scope>
</reference>
<sequence length="22" mass="2535">MLFWQAVACSFIEMCQKGKRSA</sequence>
<name>A0A0E9QQZ6_ANGAN</name>
<dbReference type="AlphaFoldDB" id="A0A0E9QQZ6"/>
<accession>A0A0E9QQZ6</accession>
<evidence type="ECO:0000313" key="1">
    <source>
        <dbReference type="EMBL" id="JAH19356.1"/>
    </source>
</evidence>
<reference evidence="1" key="2">
    <citation type="journal article" date="2015" name="Fish Shellfish Immunol.">
        <title>Early steps in the European eel (Anguilla anguilla)-Vibrio vulnificus interaction in the gills: Role of the RtxA13 toxin.</title>
        <authorList>
            <person name="Callol A."/>
            <person name="Pajuelo D."/>
            <person name="Ebbesson L."/>
            <person name="Teles M."/>
            <person name="MacKenzie S."/>
            <person name="Amaro C."/>
        </authorList>
    </citation>
    <scope>NUCLEOTIDE SEQUENCE</scope>
</reference>
<proteinExistence type="predicted"/>
<organism evidence="1">
    <name type="scientific">Anguilla anguilla</name>
    <name type="common">European freshwater eel</name>
    <name type="synonym">Muraena anguilla</name>
    <dbReference type="NCBI Taxonomy" id="7936"/>
    <lineage>
        <taxon>Eukaryota</taxon>
        <taxon>Metazoa</taxon>
        <taxon>Chordata</taxon>
        <taxon>Craniata</taxon>
        <taxon>Vertebrata</taxon>
        <taxon>Euteleostomi</taxon>
        <taxon>Actinopterygii</taxon>
        <taxon>Neopterygii</taxon>
        <taxon>Teleostei</taxon>
        <taxon>Anguilliformes</taxon>
        <taxon>Anguillidae</taxon>
        <taxon>Anguilla</taxon>
    </lineage>
</organism>
<protein>
    <submittedName>
        <fullName evidence="1">Uncharacterized protein</fullName>
    </submittedName>
</protein>
<dbReference type="EMBL" id="GBXM01089221">
    <property type="protein sequence ID" value="JAH19356.1"/>
    <property type="molecule type" value="Transcribed_RNA"/>
</dbReference>